<reference evidence="1 2" key="1">
    <citation type="submission" date="2020-08" db="EMBL/GenBank/DDBJ databases">
        <title>Genomic Encyclopedia of Type Strains, Phase III (KMG-III): the genomes of soil and plant-associated and newly described type strains.</title>
        <authorList>
            <person name="Whitman W."/>
        </authorList>
    </citation>
    <scope>NUCLEOTIDE SEQUENCE [LARGE SCALE GENOMIC DNA]</scope>
    <source>
        <strain evidence="1 2">CECT 8577</strain>
    </source>
</reference>
<accession>A0A839RWG2</accession>
<keyword evidence="2" id="KW-1185">Reference proteome</keyword>
<proteinExistence type="predicted"/>
<name>A0A839RWG2_9PSEU</name>
<evidence type="ECO:0000313" key="2">
    <source>
        <dbReference type="Proteomes" id="UP000550714"/>
    </source>
</evidence>
<dbReference type="EMBL" id="JACHWU010000001">
    <property type="protein sequence ID" value="MBB3049404.1"/>
    <property type="molecule type" value="Genomic_DNA"/>
</dbReference>
<dbReference type="AlphaFoldDB" id="A0A839RWG2"/>
<sequence>MEVTEADVQRIPPQNVRVPLDEFARVWVEAGHRAAADRDWYASGVSMTCRWMAHGSIELNGRRLPASAPVTRRKDRAYEELIEAEVLAAEKLALQRPVPAWLAERPGWCEAVCATLRWAWRRSGPPPLQVVAAP</sequence>
<gene>
    <name evidence="1" type="ORF">FHS23_000399</name>
</gene>
<evidence type="ECO:0000313" key="1">
    <source>
        <dbReference type="EMBL" id="MBB3049404.1"/>
    </source>
</evidence>
<comment type="caution">
    <text evidence="1">The sequence shown here is derived from an EMBL/GenBank/DDBJ whole genome shotgun (WGS) entry which is preliminary data.</text>
</comment>
<organism evidence="1 2">
    <name type="scientific">Prauserella isguenensis</name>
    <dbReference type="NCBI Taxonomy" id="1470180"/>
    <lineage>
        <taxon>Bacteria</taxon>
        <taxon>Bacillati</taxon>
        <taxon>Actinomycetota</taxon>
        <taxon>Actinomycetes</taxon>
        <taxon>Pseudonocardiales</taxon>
        <taxon>Pseudonocardiaceae</taxon>
        <taxon>Prauserella</taxon>
    </lineage>
</organism>
<dbReference type="Proteomes" id="UP000550714">
    <property type="component" value="Unassembled WGS sequence"/>
</dbReference>
<protein>
    <submittedName>
        <fullName evidence="1">Uncharacterized protein</fullName>
    </submittedName>
</protein>
<dbReference type="RefSeq" id="WP_183646794.1">
    <property type="nucleotide sequence ID" value="NZ_JACHWU010000001.1"/>
</dbReference>